<dbReference type="OrthoDB" id="9789954at2"/>
<keyword evidence="3" id="KW-1185">Reference proteome</keyword>
<evidence type="ECO:0000313" key="3">
    <source>
        <dbReference type="Proteomes" id="UP000215694"/>
    </source>
</evidence>
<protein>
    <submittedName>
        <fullName evidence="2">DUF2087 domain-containing protein</fullName>
    </submittedName>
</protein>
<dbReference type="EMBL" id="NOJY02000014">
    <property type="protein sequence ID" value="RDY27286.1"/>
    <property type="molecule type" value="Genomic_DNA"/>
</dbReference>
<dbReference type="InterPro" id="IPR018656">
    <property type="entry name" value="DUF2087"/>
</dbReference>
<dbReference type="GO" id="GO:0006355">
    <property type="term" value="P:regulation of DNA-templated transcription"/>
    <property type="evidence" value="ECO:0007669"/>
    <property type="project" value="InterPro"/>
</dbReference>
<dbReference type="PRINTS" id="PR00038">
    <property type="entry name" value="HTHLUXR"/>
</dbReference>
<evidence type="ECO:0000313" key="2">
    <source>
        <dbReference type="EMBL" id="RDY27286.1"/>
    </source>
</evidence>
<dbReference type="GO" id="GO:0003677">
    <property type="term" value="F:DNA binding"/>
    <property type="evidence" value="ECO:0007669"/>
    <property type="project" value="InterPro"/>
</dbReference>
<dbReference type="SMART" id="SM00421">
    <property type="entry name" value="HTH_LUXR"/>
    <property type="match status" value="1"/>
</dbReference>
<dbReference type="InterPro" id="IPR000792">
    <property type="entry name" value="Tscrpt_reg_LuxR_C"/>
</dbReference>
<dbReference type="SUPFAM" id="SSF46894">
    <property type="entry name" value="C-terminal effector domain of the bipartite response regulators"/>
    <property type="match status" value="1"/>
</dbReference>
<accession>A0A371J3N5</accession>
<organism evidence="2 3">
    <name type="scientific">Romboutsia weinsteinii</name>
    <dbReference type="NCBI Taxonomy" id="2020949"/>
    <lineage>
        <taxon>Bacteria</taxon>
        <taxon>Bacillati</taxon>
        <taxon>Bacillota</taxon>
        <taxon>Clostridia</taxon>
        <taxon>Peptostreptococcales</taxon>
        <taxon>Peptostreptococcaceae</taxon>
        <taxon>Romboutsia</taxon>
    </lineage>
</organism>
<dbReference type="Proteomes" id="UP000215694">
    <property type="component" value="Unassembled WGS sequence"/>
</dbReference>
<evidence type="ECO:0000259" key="1">
    <source>
        <dbReference type="PROSITE" id="PS50043"/>
    </source>
</evidence>
<sequence>MNKEFEKYKNGYTFEDNIYSCIFCDMSFEEGIIYPYKERFEDAKHAITRHIKENHCGSLNALLNYDKKDIGLSEIQTEIVRYFSNGLSDKDIAARMNLSASTVRNHRFKLREKEQQAIKFLAIMDLLNNQKEQVLPPPGVTELDERYEITQDEKEKVLKAYFTEEGKLTELPKKEKKKIIILQEVCKQFNSSQNYTEKSVNNIIQTIFDDYVTVRRYLIEYNMMKRTEDGSIYWINS</sequence>
<dbReference type="AlphaFoldDB" id="A0A371J3N5"/>
<dbReference type="RefSeq" id="WP_094368329.1">
    <property type="nucleotide sequence ID" value="NZ_NOJY02000014.1"/>
</dbReference>
<proteinExistence type="predicted"/>
<dbReference type="CDD" id="cd06170">
    <property type="entry name" value="LuxR_C_like"/>
    <property type="match status" value="1"/>
</dbReference>
<dbReference type="Gene3D" id="1.10.10.10">
    <property type="entry name" value="Winged helix-like DNA-binding domain superfamily/Winged helix DNA-binding domain"/>
    <property type="match status" value="1"/>
</dbReference>
<dbReference type="Pfam" id="PF09860">
    <property type="entry name" value="DUF2087"/>
    <property type="match status" value="1"/>
</dbReference>
<gene>
    <name evidence="2" type="ORF">CHL78_009880</name>
</gene>
<name>A0A371J3N5_9FIRM</name>
<comment type="caution">
    <text evidence="2">The sequence shown here is derived from an EMBL/GenBank/DDBJ whole genome shotgun (WGS) entry which is preliminary data.</text>
</comment>
<reference evidence="2 3" key="1">
    <citation type="journal article" date="2017" name="Genome Announc.">
        <title>Draft Genome Sequence of Romboutsia weinsteinii sp. nov. Strain CCRI-19649(T) Isolated from Surface Water.</title>
        <authorList>
            <person name="Maheux A.F."/>
            <person name="Boudreau D.K."/>
            <person name="Berube E."/>
            <person name="Boissinot M."/>
            <person name="Cantin P."/>
            <person name="Raymond F."/>
            <person name="Corbeil J."/>
            <person name="Omar R.F."/>
            <person name="Bergeron M.G."/>
        </authorList>
    </citation>
    <scope>NUCLEOTIDE SEQUENCE [LARGE SCALE GENOMIC DNA]</scope>
    <source>
        <strain evidence="2 3">CCRI-19649</strain>
    </source>
</reference>
<dbReference type="InterPro" id="IPR036388">
    <property type="entry name" value="WH-like_DNA-bd_sf"/>
</dbReference>
<dbReference type="PROSITE" id="PS50043">
    <property type="entry name" value="HTH_LUXR_2"/>
    <property type="match status" value="1"/>
</dbReference>
<dbReference type="InterPro" id="IPR016032">
    <property type="entry name" value="Sig_transdc_resp-reg_C-effctor"/>
</dbReference>
<dbReference type="Pfam" id="PF00196">
    <property type="entry name" value="GerE"/>
    <property type="match status" value="1"/>
</dbReference>
<feature type="domain" description="HTH luxR-type" evidence="1">
    <location>
        <begin position="65"/>
        <end position="125"/>
    </location>
</feature>